<dbReference type="GO" id="GO:0006571">
    <property type="term" value="P:tyrosine biosynthetic process"/>
    <property type="evidence" value="ECO:0007669"/>
    <property type="project" value="InterPro"/>
</dbReference>
<dbReference type="InterPro" id="IPR008927">
    <property type="entry name" value="6-PGluconate_DH-like_C_sf"/>
</dbReference>
<dbReference type="GO" id="GO:0070403">
    <property type="term" value="F:NAD+ binding"/>
    <property type="evidence" value="ECO:0007669"/>
    <property type="project" value="InterPro"/>
</dbReference>
<evidence type="ECO:0000256" key="5">
    <source>
        <dbReference type="ARBA" id="ARBA00029440"/>
    </source>
</evidence>
<evidence type="ECO:0000313" key="7">
    <source>
        <dbReference type="EMBL" id="VAY88055.1"/>
    </source>
</evidence>
<dbReference type="Pfam" id="PF20463">
    <property type="entry name" value="PDH_C"/>
    <property type="match status" value="1"/>
</dbReference>
<dbReference type="FunFam" id="3.40.50.720:FF:000208">
    <property type="entry name" value="Prephenate dehydrogenase"/>
    <property type="match status" value="1"/>
</dbReference>
<evidence type="ECO:0000256" key="2">
    <source>
        <dbReference type="ARBA" id="ARBA00023002"/>
    </source>
</evidence>
<keyword evidence="1" id="KW-0028">Amino-acid biosynthesis</keyword>
<feature type="domain" description="Prephenate/arogenate dehydrogenase" evidence="6">
    <location>
        <begin position="1"/>
        <end position="275"/>
    </location>
</feature>
<dbReference type="AlphaFoldDB" id="A0A3B1E7J6"/>
<dbReference type="PANTHER" id="PTHR21363">
    <property type="entry name" value="PREPHENATE DEHYDROGENASE"/>
    <property type="match status" value="1"/>
</dbReference>
<dbReference type="PROSITE" id="PS51176">
    <property type="entry name" value="PDH_ADH"/>
    <property type="match status" value="1"/>
</dbReference>
<organism evidence="7">
    <name type="scientific">hydrothermal vent metagenome</name>
    <dbReference type="NCBI Taxonomy" id="652676"/>
    <lineage>
        <taxon>unclassified sequences</taxon>
        <taxon>metagenomes</taxon>
        <taxon>ecological metagenomes</taxon>
    </lineage>
</organism>
<keyword evidence="2" id="KW-0560">Oxidoreductase</keyword>
<dbReference type="SUPFAM" id="SSF48179">
    <property type="entry name" value="6-phosphogluconate dehydrogenase C-terminal domain-like"/>
    <property type="match status" value="1"/>
</dbReference>
<dbReference type="Gene3D" id="3.40.50.720">
    <property type="entry name" value="NAD(P)-binding Rossmann-like Domain"/>
    <property type="match status" value="1"/>
</dbReference>
<dbReference type="PANTHER" id="PTHR21363:SF0">
    <property type="entry name" value="PREPHENATE DEHYDROGENASE [NADP(+)]"/>
    <property type="match status" value="1"/>
</dbReference>
<evidence type="ECO:0000259" key="6">
    <source>
        <dbReference type="PROSITE" id="PS51176"/>
    </source>
</evidence>
<dbReference type="FunFam" id="1.10.3660.10:FF:000003">
    <property type="entry name" value="Prephenate dehydrogenase"/>
    <property type="match status" value="1"/>
</dbReference>
<dbReference type="Gene3D" id="1.10.3660.10">
    <property type="entry name" value="6-phosphogluconate dehydrogenase C-terminal like domain"/>
    <property type="match status" value="1"/>
</dbReference>
<name>A0A3B1E7J6_9ZZZZ</name>
<dbReference type="InterPro" id="IPR003099">
    <property type="entry name" value="Prephen_DH"/>
</dbReference>
<protein>
    <recommendedName>
        <fullName evidence="6">Prephenate/arogenate dehydrogenase domain-containing protein</fullName>
    </recommendedName>
</protein>
<proteinExistence type="predicted"/>
<gene>
    <name evidence="7" type="ORF">MNB_ARC-1_757</name>
</gene>
<dbReference type="EMBL" id="UOYO01000042">
    <property type="protein sequence ID" value="VAY88055.1"/>
    <property type="molecule type" value="Genomic_DNA"/>
</dbReference>
<sequence length="275" mass="30904">MNIGIVGLGLMGGSFALSLKKYNIVDKLFGYDHNTSHEEEALKLDIVDKIVTLETLKTCDVIILAIPVDAIISFLNNIGEISSNTTIIDFGSTKKLIVDSLPQNLKSNFIPAHPMTGTEKFGPSAAVENLYENKVIVLCNLEKCKEEHKQRAIKIFETIKMNLVYMDAKEHDIHASYISHLPHAISYALANIVMEHENPNNIISLAAGGFNDMSRIAKSSPSMWLDIFKQNKDNLLNGIDIFEKQMDKIKNMLKNEDYENINKWMLKANSLHDIL</sequence>
<keyword evidence="4" id="KW-0057">Aromatic amino acid biosynthesis</keyword>
<evidence type="ECO:0000256" key="4">
    <source>
        <dbReference type="ARBA" id="ARBA00023141"/>
    </source>
</evidence>
<dbReference type="InterPro" id="IPR046826">
    <property type="entry name" value="PDH_N"/>
</dbReference>
<dbReference type="SUPFAM" id="SSF51735">
    <property type="entry name" value="NAD(P)-binding Rossmann-fold domains"/>
    <property type="match status" value="1"/>
</dbReference>
<dbReference type="GO" id="GO:0004665">
    <property type="term" value="F:prephenate dehydrogenase (NADP+) activity"/>
    <property type="evidence" value="ECO:0007669"/>
    <property type="project" value="InterPro"/>
</dbReference>
<comment type="pathway">
    <text evidence="5">Amino-acid biosynthesis.</text>
</comment>
<dbReference type="GO" id="GO:0008977">
    <property type="term" value="F:prephenate dehydrogenase (NAD+) activity"/>
    <property type="evidence" value="ECO:0007669"/>
    <property type="project" value="InterPro"/>
</dbReference>
<dbReference type="Pfam" id="PF02153">
    <property type="entry name" value="PDH_N"/>
    <property type="match status" value="1"/>
</dbReference>
<dbReference type="InterPro" id="IPR046825">
    <property type="entry name" value="PDH_C"/>
</dbReference>
<accession>A0A3B1E7J6</accession>
<dbReference type="InterPro" id="IPR050812">
    <property type="entry name" value="Preph/Arog_dehydrog"/>
</dbReference>
<reference evidence="7" key="1">
    <citation type="submission" date="2018-10" db="EMBL/GenBank/DDBJ databases">
        <authorList>
            <person name="Aoki K."/>
        </authorList>
    </citation>
    <scope>NUCLEOTIDE SEQUENCE</scope>
</reference>
<evidence type="ECO:0000256" key="1">
    <source>
        <dbReference type="ARBA" id="ARBA00022605"/>
    </source>
</evidence>
<dbReference type="NCBIfam" id="NF006307">
    <property type="entry name" value="PRK08507.1"/>
    <property type="match status" value="1"/>
</dbReference>
<evidence type="ECO:0000256" key="3">
    <source>
        <dbReference type="ARBA" id="ARBA00023027"/>
    </source>
</evidence>
<keyword evidence="3" id="KW-0520">NAD</keyword>
<dbReference type="InterPro" id="IPR036291">
    <property type="entry name" value="NAD(P)-bd_dom_sf"/>
</dbReference>